<evidence type="ECO:0000313" key="2">
    <source>
        <dbReference type="EMBL" id="CAG6574904.1"/>
    </source>
</evidence>
<reference evidence="2" key="1">
    <citation type="submission" date="2021-05" db="EMBL/GenBank/DDBJ databases">
        <authorList>
            <person name="Alioto T."/>
            <person name="Alioto T."/>
            <person name="Gomez Garrido J."/>
        </authorList>
    </citation>
    <scope>NUCLEOTIDE SEQUENCE</scope>
</reference>
<feature type="compositionally biased region" description="Low complexity" evidence="1">
    <location>
        <begin position="30"/>
        <end position="41"/>
    </location>
</feature>
<dbReference type="EMBL" id="HBUE01292911">
    <property type="protein sequence ID" value="CAG6574904.1"/>
    <property type="molecule type" value="Transcribed_RNA"/>
</dbReference>
<feature type="region of interest" description="Disordered" evidence="1">
    <location>
        <begin position="83"/>
        <end position="127"/>
    </location>
</feature>
<dbReference type="AlphaFoldDB" id="A0A8D8JJS8"/>
<sequence length="145" mass="16790">MAVDARPQARSHRHHREGGPHERSRNTRRQGVLPVQGQVQLYLRINPQSLSWTERPLQDPEPAQDDSERVPLLVRQLHHLLRSVPQLRQARRQPLPDPLPDGPRRVPLLHRNHLPPGPSRSSLHHLNADARRRNVLHRGRLPHQG</sequence>
<accession>A0A8D8JJS8</accession>
<protein>
    <submittedName>
        <fullName evidence="2">(northern house mosquito) hypothetical protein</fullName>
    </submittedName>
</protein>
<feature type="region of interest" description="Disordered" evidence="1">
    <location>
        <begin position="1"/>
        <end position="70"/>
    </location>
</feature>
<evidence type="ECO:0000256" key="1">
    <source>
        <dbReference type="SAM" id="MobiDB-lite"/>
    </source>
</evidence>
<organism evidence="2">
    <name type="scientific">Culex pipiens</name>
    <name type="common">House mosquito</name>
    <dbReference type="NCBI Taxonomy" id="7175"/>
    <lineage>
        <taxon>Eukaryota</taxon>
        <taxon>Metazoa</taxon>
        <taxon>Ecdysozoa</taxon>
        <taxon>Arthropoda</taxon>
        <taxon>Hexapoda</taxon>
        <taxon>Insecta</taxon>
        <taxon>Pterygota</taxon>
        <taxon>Neoptera</taxon>
        <taxon>Endopterygota</taxon>
        <taxon>Diptera</taxon>
        <taxon>Nematocera</taxon>
        <taxon>Culicoidea</taxon>
        <taxon>Culicidae</taxon>
        <taxon>Culicinae</taxon>
        <taxon>Culicini</taxon>
        <taxon>Culex</taxon>
        <taxon>Culex</taxon>
    </lineage>
</organism>
<dbReference type="EMBL" id="HBUE01025790">
    <property type="protein sequence ID" value="CAG6454347.1"/>
    <property type="molecule type" value="Transcribed_RNA"/>
</dbReference>
<name>A0A8D8JJS8_CULPI</name>
<dbReference type="EMBL" id="HBUE01187148">
    <property type="protein sequence ID" value="CAG6523248.1"/>
    <property type="molecule type" value="Transcribed_RNA"/>
</dbReference>
<proteinExistence type="predicted"/>
<dbReference type="EMBL" id="HBUE01187146">
    <property type="protein sequence ID" value="CAG6523246.1"/>
    <property type="molecule type" value="Transcribed_RNA"/>
</dbReference>
<dbReference type="EMBL" id="HBUE01292909">
    <property type="protein sequence ID" value="CAG6574902.1"/>
    <property type="molecule type" value="Transcribed_RNA"/>
</dbReference>